<dbReference type="InParanoid" id="A0A507B4D1"/>
<dbReference type="GO" id="GO:0006144">
    <property type="term" value="P:purine nucleobase metabolic process"/>
    <property type="evidence" value="ECO:0007669"/>
    <property type="project" value="UniProtKB-KW"/>
</dbReference>
<name>A0A507B4D1_9PEZI</name>
<dbReference type="FunCoup" id="A0A507B4D1">
    <property type="interactions" value="67"/>
</dbReference>
<dbReference type="InterPro" id="IPR024060">
    <property type="entry name" value="Ureidoglycolate_lyase_dom_sf"/>
</dbReference>
<dbReference type="GO" id="GO:0000256">
    <property type="term" value="P:allantoin catabolic process"/>
    <property type="evidence" value="ECO:0007669"/>
    <property type="project" value="InterPro"/>
</dbReference>
<dbReference type="STRING" id="1093900.A0A507B4D1"/>
<dbReference type="GeneID" id="41974532"/>
<evidence type="ECO:0000256" key="1">
    <source>
        <dbReference type="ARBA" id="ARBA00011738"/>
    </source>
</evidence>
<evidence type="ECO:0000256" key="4">
    <source>
        <dbReference type="ARBA" id="ARBA00047684"/>
    </source>
</evidence>
<dbReference type="OrthoDB" id="10266039at2759"/>
<dbReference type="RefSeq" id="XP_030993910.1">
    <property type="nucleotide sequence ID" value="XM_031141789.1"/>
</dbReference>
<reference evidence="5 6" key="1">
    <citation type="submission" date="2019-06" db="EMBL/GenBank/DDBJ databases">
        <title>Draft genome sequence of the filamentous fungus Phialemoniopsis curvata isolated from diesel fuel.</title>
        <authorList>
            <person name="Varaljay V.A."/>
            <person name="Lyon W.J."/>
            <person name="Crouch A.L."/>
            <person name="Drake C.E."/>
            <person name="Hollomon J.M."/>
            <person name="Nadeau L.J."/>
            <person name="Nunn H.S."/>
            <person name="Stevenson B.S."/>
            <person name="Bojanowski C.L."/>
            <person name="Crookes-Goodson W.J."/>
        </authorList>
    </citation>
    <scope>NUCLEOTIDE SEQUENCE [LARGE SCALE GENOMIC DNA]</scope>
    <source>
        <strain evidence="5 6">D216</strain>
    </source>
</reference>
<dbReference type="GO" id="GO:0050385">
    <property type="term" value="F:ureidoglycolate lyase activity"/>
    <property type="evidence" value="ECO:0007669"/>
    <property type="project" value="UniProtKB-EC"/>
</dbReference>
<comment type="subunit">
    <text evidence="1">Homodimer.</text>
</comment>
<dbReference type="InterPro" id="IPR011051">
    <property type="entry name" value="RmlC_Cupin_sf"/>
</dbReference>
<evidence type="ECO:0000256" key="3">
    <source>
        <dbReference type="ARBA" id="ARBA00023239"/>
    </source>
</evidence>
<dbReference type="PANTHER" id="PTHR21221:SF1">
    <property type="entry name" value="UREIDOGLYCOLATE LYASE"/>
    <property type="match status" value="1"/>
</dbReference>
<dbReference type="InterPro" id="IPR007247">
    <property type="entry name" value="Ureidogly_lyase"/>
</dbReference>
<dbReference type="GO" id="GO:0004848">
    <property type="term" value="F:ureidoglycolate hydrolase activity"/>
    <property type="evidence" value="ECO:0007669"/>
    <property type="project" value="InterPro"/>
</dbReference>
<evidence type="ECO:0000313" key="5">
    <source>
        <dbReference type="EMBL" id="TPX12199.1"/>
    </source>
</evidence>
<evidence type="ECO:0000313" key="6">
    <source>
        <dbReference type="Proteomes" id="UP000319257"/>
    </source>
</evidence>
<keyword evidence="2" id="KW-0659">Purine metabolism</keyword>
<keyword evidence="3" id="KW-0456">Lyase</keyword>
<comment type="catalytic activity">
    <reaction evidence="4">
        <text>(S)-ureidoglycolate = urea + glyoxylate</text>
        <dbReference type="Rhea" id="RHEA:11304"/>
        <dbReference type="ChEBI" id="CHEBI:16199"/>
        <dbReference type="ChEBI" id="CHEBI:36655"/>
        <dbReference type="ChEBI" id="CHEBI:57296"/>
        <dbReference type="EC" id="4.3.2.3"/>
    </reaction>
</comment>
<proteinExistence type="predicted"/>
<dbReference type="Proteomes" id="UP000319257">
    <property type="component" value="Unassembled WGS sequence"/>
</dbReference>
<keyword evidence="6" id="KW-1185">Reference proteome</keyword>
<accession>A0A507B4D1</accession>
<dbReference type="Gene3D" id="2.60.120.480">
    <property type="entry name" value="Ureidoglycolate hydrolase"/>
    <property type="match status" value="1"/>
</dbReference>
<evidence type="ECO:0008006" key="7">
    <source>
        <dbReference type="Google" id="ProtNLM"/>
    </source>
</evidence>
<dbReference type="InterPro" id="IPR047233">
    <property type="entry name" value="UAH_cupin"/>
</dbReference>
<gene>
    <name evidence="5" type="ORF">E0L32_007085</name>
</gene>
<sequence length="258" mass="27097">MPLSVSVRDLNFTVVAEPLTPAAFRPFGDVVQNPRPDILPSPSHTTESLRAAISPPLAHPPVVANQGTAIKYPQVSQPRDLYAQARSRRPSLPQTSIFQCAARRLSGPAGNQFPVAVLERHPFTTQMFCPLGADDAAASARYLVVVAPSGPPGEADAGLPVPQDGEGLPGRGLPDVQRLKAFVATGAQAVTYSAGTWHAPMVALGREGTALDFVVTQFANGVGDEDCQEVVFDGRGRGAVVVEVPRALTGQIALGPRL</sequence>
<evidence type="ECO:0000256" key="2">
    <source>
        <dbReference type="ARBA" id="ARBA00022631"/>
    </source>
</evidence>
<dbReference type="EMBL" id="SKBQ01000042">
    <property type="protein sequence ID" value="TPX12199.1"/>
    <property type="molecule type" value="Genomic_DNA"/>
</dbReference>
<dbReference type="CDD" id="cd20298">
    <property type="entry name" value="cupin_UAH"/>
    <property type="match status" value="1"/>
</dbReference>
<dbReference type="AlphaFoldDB" id="A0A507B4D1"/>
<dbReference type="SUPFAM" id="SSF51182">
    <property type="entry name" value="RmlC-like cupins"/>
    <property type="match status" value="1"/>
</dbReference>
<dbReference type="PANTHER" id="PTHR21221">
    <property type="entry name" value="UREIDOGLYCOLATE HYDROLASE"/>
    <property type="match status" value="1"/>
</dbReference>
<comment type="caution">
    <text evidence="5">The sequence shown here is derived from an EMBL/GenBank/DDBJ whole genome shotgun (WGS) entry which is preliminary data.</text>
</comment>
<organism evidence="5 6">
    <name type="scientific">Thyridium curvatum</name>
    <dbReference type="NCBI Taxonomy" id="1093900"/>
    <lineage>
        <taxon>Eukaryota</taxon>
        <taxon>Fungi</taxon>
        <taxon>Dikarya</taxon>
        <taxon>Ascomycota</taxon>
        <taxon>Pezizomycotina</taxon>
        <taxon>Sordariomycetes</taxon>
        <taxon>Sordariomycetidae</taxon>
        <taxon>Thyridiales</taxon>
        <taxon>Thyridiaceae</taxon>
        <taxon>Thyridium</taxon>
    </lineage>
</organism>
<protein>
    <recommendedName>
        <fullName evidence="7">Ureidoglycolate hydrolase</fullName>
    </recommendedName>
</protein>
<dbReference type="Pfam" id="PF04115">
    <property type="entry name" value="Ureidogly_lyase"/>
    <property type="match status" value="1"/>
</dbReference>